<dbReference type="EMBL" id="UYSL01020055">
    <property type="protein sequence ID" value="VDL72397.1"/>
    <property type="molecule type" value="Genomic_DNA"/>
</dbReference>
<evidence type="ECO:0000259" key="2">
    <source>
        <dbReference type="Pfam" id="PF17921"/>
    </source>
</evidence>
<dbReference type="SUPFAM" id="SSF53098">
    <property type="entry name" value="Ribonuclease H-like"/>
    <property type="match status" value="1"/>
</dbReference>
<evidence type="ECO:0000313" key="4">
    <source>
        <dbReference type="EMBL" id="VDL72397.1"/>
    </source>
</evidence>
<evidence type="ECO:0000313" key="5">
    <source>
        <dbReference type="Proteomes" id="UP000271162"/>
    </source>
</evidence>
<dbReference type="WBParaSite" id="NBR_0000880701-mRNA-1">
    <property type="protein sequence ID" value="NBR_0000880701-mRNA-1"/>
    <property type="gene ID" value="NBR_0000880701"/>
</dbReference>
<dbReference type="STRING" id="27835.A0A0N4XZZ6"/>
<dbReference type="GO" id="GO:0006259">
    <property type="term" value="P:DNA metabolic process"/>
    <property type="evidence" value="ECO:0007669"/>
    <property type="project" value="UniProtKB-ARBA"/>
</dbReference>
<proteinExistence type="predicted"/>
<name>A0A0N4XZZ6_NIPBR</name>
<dbReference type="PANTHER" id="PTHR47331:SF2">
    <property type="match status" value="1"/>
</dbReference>
<reference evidence="6" key="1">
    <citation type="submission" date="2017-02" db="UniProtKB">
        <authorList>
            <consortium name="WormBaseParasite"/>
        </authorList>
    </citation>
    <scope>IDENTIFICATION</scope>
</reference>
<dbReference type="InterPro" id="IPR040676">
    <property type="entry name" value="DUF5641"/>
</dbReference>
<evidence type="ECO:0000256" key="1">
    <source>
        <dbReference type="SAM" id="MobiDB-lite"/>
    </source>
</evidence>
<dbReference type="AlphaFoldDB" id="A0A0N4XZZ6"/>
<sequence>METILILRFKRLPFGVTTSPYLLAISIKYALGKQENKVLAKEVERNLYVDNVFLTANDSQTLINKYHESKRIFKNMSMNLQLSDISCSLPLTHATAQDMIMAERICVRLAQHTIILTDKLRNLDVFRENGLLRCNGRLRNSNLPIAAKTPILLPPNHDYTTLIITDVHKRLGHQGANSTLANLRLQFWIPTGRRTVQKVINRCVTCKRWNSRPYHYPNSPALPSTRTTPSRAFEHVGIDLAGPFLIKEDENTMTTKFWVCLFTCMTTRAVHLEAITALSGTCFVNCLRRFVARRGKPKTILSDNATNFKWDYIPSFSCRKEAIHQFDENRLHLTRLWNIWTEQYLLDLRNHHQKRIKQNQFTRTQPKIGEVVLIFSEETPRGKWPLDIVTELKVDPDNEIREATIRMAPQKTIQRSINMLIPLELDDENLSDCENENSNEMVNENGENGGKQSNSETSMPNNEDQHDKKTDLTYNTRQILPRKAKENVRYSHVAFTHQDDMRRKTVMKPISWFQ</sequence>
<dbReference type="InterPro" id="IPR036397">
    <property type="entry name" value="RNaseH_sf"/>
</dbReference>
<dbReference type="SUPFAM" id="SSF56672">
    <property type="entry name" value="DNA/RNA polymerases"/>
    <property type="match status" value="1"/>
</dbReference>
<dbReference type="Proteomes" id="UP000271162">
    <property type="component" value="Unassembled WGS sequence"/>
</dbReference>
<dbReference type="GO" id="GO:0042575">
    <property type="term" value="C:DNA polymerase complex"/>
    <property type="evidence" value="ECO:0007669"/>
    <property type="project" value="UniProtKB-ARBA"/>
</dbReference>
<dbReference type="Pfam" id="PF18701">
    <property type="entry name" value="DUF5641"/>
    <property type="match status" value="1"/>
</dbReference>
<evidence type="ECO:0000259" key="3">
    <source>
        <dbReference type="Pfam" id="PF18701"/>
    </source>
</evidence>
<feature type="compositionally biased region" description="Polar residues" evidence="1">
    <location>
        <begin position="451"/>
        <end position="462"/>
    </location>
</feature>
<protein>
    <submittedName>
        <fullName evidence="6">Integrase catalytic domain-containing protein</fullName>
    </submittedName>
</protein>
<feature type="region of interest" description="Disordered" evidence="1">
    <location>
        <begin position="428"/>
        <end position="483"/>
    </location>
</feature>
<dbReference type="InterPro" id="IPR043502">
    <property type="entry name" value="DNA/RNA_pol_sf"/>
</dbReference>
<feature type="compositionally biased region" description="Acidic residues" evidence="1">
    <location>
        <begin position="428"/>
        <end position="437"/>
    </location>
</feature>
<feature type="domain" description="Integrase zinc-binding" evidence="2">
    <location>
        <begin position="156"/>
        <end position="212"/>
    </location>
</feature>
<dbReference type="Pfam" id="PF17921">
    <property type="entry name" value="Integrase_H2C2"/>
    <property type="match status" value="1"/>
</dbReference>
<gene>
    <name evidence="4" type="ORF">NBR_LOCUS8808</name>
</gene>
<organism evidence="6">
    <name type="scientific">Nippostrongylus brasiliensis</name>
    <name type="common">Rat hookworm</name>
    <dbReference type="NCBI Taxonomy" id="27835"/>
    <lineage>
        <taxon>Eukaryota</taxon>
        <taxon>Metazoa</taxon>
        <taxon>Ecdysozoa</taxon>
        <taxon>Nematoda</taxon>
        <taxon>Chromadorea</taxon>
        <taxon>Rhabditida</taxon>
        <taxon>Rhabditina</taxon>
        <taxon>Rhabditomorpha</taxon>
        <taxon>Strongyloidea</taxon>
        <taxon>Heligmosomidae</taxon>
        <taxon>Nippostrongylus</taxon>
    </lineage>
</organism>
<dbReference type="Gene3D" id="1.10.340.70">
    <property type="match status" value="1"/>
</dbReference>
<reference evidence="4 5" key="2">
    <citation type="submission" date="2018-11" db="EMBL/GenBank/DDBJ databases">
        <authorList>
            <consortium name="Pathogen Informatics"/>
        </authorList>
    </citation>
    <scope>NUCLEOTIDE SEQUENCE [LARGE SCALE GENOMIC DNA]</scope>
</reference>
<evidence type="ECO:0000313" key="6">
    <source>
        <dbReference type="WBParaSite" id="NBR_0000880701-mRNA-1"/>
    </source>
</evidence>
<feature type="domain" description="DUF5641" evidence="3">
    <location>
        <begin position="331"/>
        <end position="423"/>
    </location>
</feature>
<dbReference type="Gene3D" id="3.30.420.10">
    <property type="entry name" value="Ribonuclease H-like superfamily/Ribonuclease H"/>
    <property type="match status" value="1"/>
</dbReference>
<accession>A0A0N4XZZ6</accession>
<dbReference type="GO" id="GO:0003676">
    <property type="term" value="F:nucleic acid binding"/>
    <property type="evidence" value="ECO:0007669"/>
    <property type="project" value="InterPro"/>
</dbReference>
<dbReference type="OMA" id="MIMAERI"/>
<keyword evidence="5" id="KW-1185">Reference proteome</keyword>
<dbReference type="PANTHER" id="PTHR47331">
    <property type="entry name" value="PHD-TYPE DOMAIN-CONTAINING PROTEIN"/>
    <property type="match status" value="1"/>
</dbReference>
<dbReference type="InterPro" id="IPR041588">
    <property type="entry name" value="Integrase_H2C2"/>
</dbReference>
<dbReference type="InterPro" id="IPR012337">
    <property type="entry name" value="RNaseH-like_sf"/>
</dbReference>